<evidence type="ECO:0000313" key="1">
    <source>
        <dbReference type="EMBL" id="KAK8483784.1"/>
    </source>
</evidence>
<gene>
    <name evidence="1" type="ORF">V6N11_030553</name>
</gene>
<dbReference type="EMBL" id="JBBPBN010000620">
    <property type="protein sequence ID" value="KAK8483784.1"/>
    <property type="molecule type" value="Genomic_DNA"/>
</dbReference>
<accession>A0ABR1ZSV4</accession>
<keyword evidence="2" id="KW-1185">Reference proteome</keyword>
<proteinExistence type="predicted"/>
<feature type="non-terminal residue" evidence="1">
    <location>
        <position position="44"/>
    </location>
</feature>
<evidence type="ECO:0000313" key="2">
    <source>
        <dbReference type="Proteomes" id="UP001396334"/>
    </source>
</evidence>
<organism evidence="1 2">
    <name type="scientific">Hibiscus sabdariffa</name>
    <name type="common">roselle</name>
    <dbReference type="NCBI Taxonomy" id="183260"/>
    <lineage>
        <taxon>Eukaryota</taxon>
        <taxon>Viridiplantae</taxon>
        <taxon>Streptophyta</taxon>
        <taxon>Embryophyta</taxon>
        <taxon>Tracheophyta</taxon>
        <taxon>Spermatophyta</taxon>
        <taxon>Magnoliopsida</taxon>
        <taxon>eudicotyledons</taxon>
        <taxon>Gunneridae</taxon>
        <taxon>Pentapetalae</taxon>
        <taxon>rosids</taxon>
        <taxon>malvids</taxon>
        <taxon>Malvales</taxon>
        <taxon>Malvaceae</taxon>
        <taxon>Malvoideae</taxon>
        <taxon>Hibiscus</taxon>
    </lineage>
</organism>
<sequence>MLSGSNSSGCSKRARVVQLEDTMISTGVDDVKDMNDKLGCNSTK</sequence>
<dbReference type="Proteomes" id="UP001396334">
    <property type="component" value="Unassembled WGS sequence"/>
</dbReference>
<reference evidence="1 2" key="1">
    <citation type="journal article" date="2024" name="G3 (Bethesda)">
        <title>Genome assembly of Hibiscus sabdariffa L. provides insights into metabolisms of medicinal natural products.</title>
        <authorList>
            <person name="Kim T."/>
        </authorList>
    </citation>
    <scope>NUCLEOTIDE SEQUENCE [LARGE SCALE GENOMIC DNA]</scope>
    <source>
        <strain evidence="1">TK-2024</strain>
        <tissue evidence="1">Old leaves</tissue>
    </source>
</reference>
<protein>
    <submittedName>
        <fullName evidence="1">Uncharacterized protein</fullName>
    </submittedName>
</protein>
<name>A0ABR1ZSV4_9ROSI</name>
<comment type="caution">
    <text evidence="1">The sequence shown here is derived from an EMBL/GenBank/DDBJ whole genome shotgun (WGS) entry which is preliminary data.</text>
</comment>